<dbReference type="Pfam" id="PF01797">
    <property type="entry name" value="Y1_Tnp"/>
    <property type="match status" value="1"/>
</dbReference>
<evidence type="ECO:0000313" key="2">
    <source>
        <dbReference type="EMBL" id="BBO22588.1"/>
    </source>
</evidence>
<name>A0A809R7C4_9BACT</name>
<dbReference type="GO" id="GO:0004803">
    <property type="term" value="F:transposase activity"/>
    <property type="evidence" value="ECO:0007669"/>
    <property type="project" value="InterPro"/>
</dbReference>
<dbReference type="InterPro" id="IPR036515">
    <property type="entry name" value="Transposase_17_sf"/>
</dbReference>
<evidence type="ECO:0000313" key="3">
    <source>
        <dbReference type="Proteomes" id="UP000662873"/>
    </source>
</evidence>
<feature type="domain" description="Transposase IS200-like" evidence="1">
    <location>
        <begin position="5"/>
        <end position="117"/>
    </location>
</feature>
<dbReference type="NCBIfam" id="NF033573">
    <property type="entry name" value="transpos_IS200"/>
    <property type="match status" value="1"/>
</dbReference>
<dbReference type="Gene3D" id="3.30.70.1290">
    <property type="entry name" value="Transposase IS200-like"/>
    <property type="match status" value="1"/>
</dbReference>
<dbReference type="GO" id="GO:0003677">
    <property type="term" value="F:DNA binding"/>
    <property type="evidence" value="ECO:0007669"/>
    <property type="project" value="InterPro"/>
</dbReference>
<proteinExistence type="predicted"/>
<evidence type="ECO:0000259" key="1">
    <source>
        <dbReference type="SMART" id="SM01321"/>
    </source>
</evidence>
<dbReference type="AlphaFoldDB" id="A0A809R7C4"/>
<gene>
    <name evidence="2" type="ORF">NPRO_01830</name>
</gene>
<reference evidence="2" key="1">
    <citation type="journal article" name="DNA Res.">
        <title>The physiological potential of anammox bacteria as revealed by their core genome structure.</title>
        <authorList>
            <person name="Okubo T."/>
            <person name="Toyoda A."/>
            <person name="Fukuhara K."/>
            <person name="Uchiyama I."/>
            <person name="Harigaya Y."/>
            <person name="Kuroiwa M."/>
            <person name="Suzuki T."/>
            <person name="Murakami Y."/>
            <person name="Suwa Y."/>
            <person name="Takami H."/>
        </authorList>
    </citation>
    <scope>NUCLEOTIDE SEQUENCE</scope>
    <source>
        <strain evidence="2">317325-2</strain>
    </source>
</reference>
<dbReference type="SUPFAM" id="SSF143422">
    <property type="entry name" value="Transposase IS200-like"/>
    <property type="match status" value="1"/>
</dbReference>
<dbReference type="SMART" id="SM01321">
    <property type="entry name" value="Y1_Tnp"/>
    <property type="match status" value="1"/>
</dbReference>
<dbReference type="GO" id="GO:0006313">
    <property type="term" value="P:DNA transposition"/>
    <property type="evidence" value="ECO:0007669"/>
    <property type="project" value="InterPro"/>
</dbReference>
<dbReference type="PANTHER" id="PTHR33360:SF2">
    <property type="entry name" value="TRANSPOSASE FOR INSERTION SEQUENCE ELEMENT IS200"/>
    <property type="match status" value="1"/>
</dbReference>
<sequence length="148" mass="16754">MPQSLATVLVHAVFSTKERTPWLTPTIRQELHPYIVGVLANIGCPSIQTGGVEDHVHILFRLSRKMSLAQVIEKTKTSTSKWMKTKGVAAFTWQAGYGAFSVGPMEADGVIAYIKGQEEHHRKISFQDELRGMLREAGMEFDERYFWD</sequence>
<organism evidence="2 3">
    <name type="scientific">Candidatus Nitrosymbiomonas proteolyticus</name>
    <dbReference type="NCBI Taxonomy" id="2608984"/>
    <lineage>
        <taxon>Bacteria</taxon>
        <taxon>Bacillati</taxon>
        <taxon>Armatimonadota</taxon>
        <taxon>Armatimonadota incertae sedis</taxon>
        <taxon>Candidatus Nitrosymbiomonas</taxon>
    </lineage>
</organism>
<dbReference type="PANTHER" id="PTHR33360">
    <property type="entry name" value="TRANSPOSASE FOR INSERTION SEQUENCE ELEMENT IS200"/>
    <property type="match status" value="1"/>
</dbReference>
<dbReference type="InterPro" id="IPR002686">
    <property type="entry name" value="Transposase_17"/>
</dbReference>
<dbReference type="EMBL" id="AP021858">
    <property type="protein sequence ID" value="BBO22588.1"/>
    <property type="molecule type" value="Genomic_DNA"/>
</dbReference>
<dbReference type="Proteomes" id="UP000662873">
    <property type="component" value="Chromosome"/>
</dbReference>
<protein>
    <submittedName>
        <fullName evidence="2">Transposase</fullName>
    </submittedName>
</protein>
<accession>A0A809R7C4</accession>
<dbReference type="KEGG" id="npy:NPRO_01830"/>